<proteinExistence type="predicted"/>
<keyword evidence="3" id="KW-1185">Reference proteome</keyword>
<feature type="compositionally biased region" description="Acidic residues" evidence="1">
    <location>
        <begin position="503"/>
        <end position="521"/>
    </location>
</feature>
<dbReference type="Proteomes" id="UP001642720">
    <property type="component" value="Unassembled WGS sequence"/>
</dbReference>
<dbReference type="InterPro" id="IPR032710">
    <property type="entry name" value="NTF2-like_dom_sf"/>
</dbReference>
<evidence type="ECO:0000313" key="3">
    <source>
        <dbReference type="Proteomes" id="UP001642720"/>
    </source>
</evidence>
<dbReference type="PANTHER" id="PTHR38436:SF1">
    <property type="entry name" value="ESTER CYCLASE"/>
    <property type="match status" value="1"/>
</dbReference>
<evidence type="ECO:0008006" key="4">
    <source>
        <dbReference type="Google" id="ProtNLM"/>
    </source>
</evidence>
<comment type="caution">
    <text evidence="2">The sequence shown here is derived from an EMBL/GenBank/DDBJ whole genome shotgun (WGS) entry which is preliminary data.</text>
</comment>
<dbReference type="Pfam" id="PF07366">
    <property type="entry name" value="SnoaL"/>
    <property type="match status" value="1"/>
</dbReference>
<evidence type="ECO:0000256" key="1">
    <source>
        <dbReference type="SAM" id="MobiDB-lite"/>
    </source>
</evidence>
<dbReference type="Gene3D" id="3.10.450.50">
    <property type="match status" value="1"/>
</dbReference>
<gene>
    <name evidence="2" type="ORF">CCMA1212_007887</name>
</gene>
<dbReference type="GeneID" id="300579497"/>
<dbReference type="SUPFAM" id="SSF54427">
    <property type="entry name" value="NTF2-like"/>
    <property type="match status" value="1"/>
</dbReference>
<accession>A0ABY2GYD8</accession>
<dbReference type="RefSeq" id="XP_073556471.1">
    <property type="nucleotide sequence ID" value="XM_073705047.1"/>
</dbReference>
<dbReference type="EMBL" id="PPTA01000011">
    <property type="protein sequence ID" value="TFB00270.1"/>
    <property type="molecule type" value="Genomic_DNA"/>
</dbReference>
<name>A0ABY2GYD8_9HYPO</name>
<organism evidence="2 3">
    <name type="scientific">Trichoderma ghanense</name>
    <dbReference type="NCBI Taxonomy" id="65468"/>
    <lineage>
        <taxon>Eukaryota</taxon>
        <taxon>Fungi</taxon>
        <taxon>Dikarya</taxon>
        <taxon>Ascomycota</taxon>
        <taxon>Pezizomycotina</taxon>
        <taxon>Sordariomycetes</taxon>
        <taxon>Hypocreomycetidae</taxon>
        <taxon>Hypocreales</taxon>
        <taxon>Hypocreaceae</taxon>
        <taxon>Trichoderma</taxon>
    </lineage>
</organism>
<evidence type="ECO:0000313" key="2">
    <source>
        <dbReference type="EMBL" id="TFB00270.1"/>
    </source>
</evidence>
<dbReference type="InterPro" id="IPR009959">
    <property type="entry name" value="Cyclase_SnoaL-like"/>
</dbReference>
<feature type="compositionally biased region" description="Low complexity" evidence="1">
    <location>
        <begin position="537"/>
        <end position="548"/>
    </location>
</feature>
<protein>
    <recommendedName>
        <fullName evidence="4">SnoaL-like domain-containing protein</fullName>
    </recommendedName>
</protein>
<sequence length="652" mass="73003">MATLEQRNKAIVAKYFDEYWVKGNVNIVDKLCSDDFLISYPNHGHHRGKEGAKKMLSDFRETPLIAGGDYVAAQWIGGGTHTGRAFDDMPVGKLDKPNTGKQIHFSGMTIFTLKDGKIVREIAEEGSLTVLQQLGLVPQPNPGKEIINEASQLRSCPPEPILRRKGFQLEGPYFSVGGISRVNGTRLHELFNPSTLRLKRDQSDTANEARRLFTKPFLAAQLRYYGIPFQKSHRSLDLSSLLHDAVRQGKCNSVPESVMQIEASLRADYAPLHQKWEADYAVWSAEKKRRDDEAFAKCKTPGERANFDLHRFTDMYFLTDGKPDKTKAPEPLVLSELREPWHLRTMAERIPGLHTRSVGPSSKTELCIGWDSAEVSALAHRMTERAREAEKAQQKAKWDQQMAHHRRYAAQISETGSGMDKRTETFDLDRCLGSYIIHCDKIIDGWDLGGQTLTMDISKGKGNTLRAAYHFGILEGTMILSLSEDTLRALVGGDVSDSAASQSDEDDDSEDEEDDEEEDEGDYARESARGKKRKAAKASLAQATASAAGRHPSNAKKRKTGTMPSLSRRVYFRLRVRETGEGEILPDPDSGHVDFLRNSCATFAGLVYDLTYVGKNIEFRGYKVSDTPRVKPEAWEAFSYGAYGCARVGRWR</sequence>
<feature type="region of interest" description="Disordered" evidence="1">
    <location>
        <begin position="493"/>
        <end position="562"/>
    </location>
</feature>
<reference evidence="2 3" key="1">
    <citation type="submission" date="2018-01" db="EMBL/GenBank/DDBJ databases">
        <title>Genome characterization of the sugarcane-associated fungus Trichoderma ghanense CCMA-1212 and their application in lignocelulose bioconversion.</title>
        <authorList>
            <person name="Steindorff A.S."/>
            <person name="Mendes T.D."/>
            <person name="Vilela E.S.D."/>
            <person name="Rodrigues D.S."/>
            <person name="Formighieri E.F."/>
            <person name="Melo I.S."/>
            <person name="Favaro L.C.L."/>
        </authorList>
    </citation>
    <scope>NUCLEOTIDE SEQUENCE [LARGE SCALE GENOMIC DNA]</scope>
    <source>
        <strain evidence="2 3">CCMA-1212</strain>
    </source>
</reference>
<dbReference type="PANTHER" id="PTHR38436">
    <property type="entry name" value="POLYKETIDE CYCLASE SNOAL-LIKE DOMAIN"/>
    <property type="match status" value="1"/>
</dbReference>